<organism evidence="2 3">
    <name type="scientific">Hypsibius exemplaris</name>
    <name type="common">Freshwater tardigrade</name>
    <dbReference type="NCBI Taxonomy" id="2072580"/>
    <lineage>
        <taxon>Eukaryota</taxon>
        <taxon>Metazoa</taxon>
        <taxon>Ecdysozoa</taxon>
        <taxon>Tardigrada</taxon>
        <taxon>Eutardigrada</taxon>
        <taxon>Parachela</taxon>
        <taxon>Hypsibioidea</taxon>
        <taxon>Hypsibiidae</taxon>
        <taxon>Hypsibius</taxon>
    </lineage>
</organism>
<dbReference type="Pfam" id="PF07707">
    <property type="entry name" value="BACK"/>
    <property type="match status" value="1"/>
</dbReference>
<dbReference type="SMART" id="SM00225">
    <property type="entry name" value="BTB"/>
    <property type="match status" value="1"/>
</dbReference>
<evidence type="ECO:0000259" key="1">
    <source>
        <dbReference type="PROSITE" id="PS50097"/>
    </source>
</evidence>
<dbReference type="InterPro" id="IPR011333">
    <property type="entry name" value="SKP1/BTB/POZ_sf"/>
</dbReference>
<evidence type="ECO:0000313" key="3">
    <source>
        <dbReference type="Proteomes" id="UP000192578"/>
    </source>
</evidence>
<dbReference type="PANTHER" id="PTHR45632:SF27">
    <property type="entry name" value="KELCH-LIKE PROTEIN 9"/>
    <property type="match status" value="1"/>
</dbReference>
<name>A0A1W0XCQ3_HYPEX</name>
<dbReference type="SUPFAM" id="SSF54695">
    <property type="entry name" value="POZ domain"/>
    <property type="match status" value="1"/>
</dbReference>
<dbReference type="OrthoDB" id="6350321at2759"/>
<dbReference type="Proteomes" id="UP000192578">
    <property type="component" value="Unassembled WGS sequence"/>
</dbReference>
<gene>
    <name evidence="2" type="ORF">BV898_00943</name>
</gene>
<accession>A0A1W0XCQ3</accession>
<sequence>MLKVLKNAVAGAGDAIRRKPRKTTPDKEAAVKFRQENDKKMAQLLAEDRILADALIKSKRLLEKSPSQETLNIIFGHKPKRSITHCILDEDDGPTPPPLDALANDEDAPIKAHANVEPVDPLSLTPLDHVLAHKHYTREEVLILRGLLGHTQQELEDHGKSTWSFNGSLYVQRREECGCDTKLIIAGQRIIGHRVVFAAFSAVLAKLYGGSTLDQIEIITRDLQNMVAHPKALKRVLAWMYTGKMKPGKHLDEMRDVAEKLSMKTLLKSLEDYAAPAEEEDPVPLNEKPSSEFSFKDLEKTPEEMAVLVDQAAKKTSADALVSKIQNEVKEEAETIGQDGPQAVLVLPKIPFKYEPDDMYVAFRDAPTFVKMSAEKLFFLLSSDYIRVRSEFDVYEAAWKWFTHSLHQRKQYLDALMSCVRWAYLTVQDMVRVRSLDPQFFHHKVVSKNVSRAKWYQDLLARGVVWKDYKVPLNRLLGC</sequence>
<protein>
    <recommendedName>
        <fullName evidence="1">BTB domain-containing protein</fullName>
    </recommendedName>
</protein>
<proteinExistence type="predicted"/>
<dbReference type="AlphaFoldDB" id="A0A1W0XCQ3"/>
<comment type="caution">
    <text evidence="2">The sequence shown here is derived from an EMBL/GenBank/DDBJ whole genome shotgun (WGS) entry which is preliminary data.</text>
</comment>
<dbReference type="PROSITE" id="PS50097">
    <property type="entry name" value="BTB"/>
    <property type="match status" value="1"/>
</dbReference>
<dbReference type="Pfam" id="PF00651">
    <property type="entry name" value="BTB"/>
    <property type="match status" value="1"/>
</dbReference>
<keyword evidence="3" id="KW-1185">Reference proteome</keyword>
<dbReference type="CDD" id="cd18186">
    <property type="entry name" value="BTB_POZ_ZBTB_KLHL-like"/>
    <property type="match status" value="1"/>
</dbReference>
<dbReference type="SMART" id="SM00875">
    <property type="entry name" value="BACK"/>
    <property type="match status" value="1"/>
</dbReference>
<evidence type="ECO:0000313" key="2">
    <source>
        <dbReference type="EMBL" id="OQV25259.1"/>
    </source>
</evidence>
<dbReference type="InterPro" id="IPR000210">
    <property type="entry name" value="BTB/POZ_dom"/>
</dbReference>
<dbReference type="EMBL" id="MTYJ01000003">
    <property type="protein sequence ID" value="OQV25259.1"/>
    <property type="molecule type" value="Genomic_DNA"/>
</dbReference>
<dbReference type="InterPro" id="IPR011705">
    <property type="entry name" value="BACK"/>
</dbReference>
<dbReference type="Gene3D" id="3.30.710.10">
    <property type="entry name" value="Potassium Channel Kv1.1, Chain A"/>
    <property type="match status" value="1"/>
</dbReference>
<feature type="domain" description="BTB" evidence="1">
    <location>
        <begin position="179"/>
        <end position="249"/>
    </location>
</feature>
<dbReference type="Gene3D" id="1.25.40.420">
    <property type="match status" value="1"/>
</dbReference>
<dbReference type="PANTHER" id="PTHR45632">
    <property type="entry name" value="LD33804P"/>
    <property type="match status" value="1"/>
</dbReference>
<reference evidence="3" key="1">
    <citation type="submission" date="2017-01" db="EMBL/GenBank/DDBJ databases">
        <title>Comparative genomics of anhydrobiosis in the tardigrade Hypsibius dujardini.</title>
        <authorList>
            <person name="Yoshida Y."/>
            <person name="Koutsovoulos G."/>
            <person name="Laetsch D."/>
            <person name="Stevens L."/>
            <person name="Kumar S."/>
            <person name="Horikawa D."/>
            <person name="Ishino K."/>
            <person name="Komine S."/>
            <person name="Tomita M."/>
            <person name="Blaxter M."/>
            <person name="Arakawa K."/>
        </authorList>
    </citation>
    <scope>NUCLEOTIDE SEQUENCE [LARGE SCALE GENOMIC DNA]</scope>
    <source>
        <strain evidence="3">Z151</strain>
    </source>
</reference>